<evidence type="ECO:0000256" key="2">
    <source>
        <dbReference type="ARBA" id="ARBA00022723"/>
    </source>
</evidence>
<dbReference type="InterPro" id="IPR036849">
    <property type="entry name" value="Enolase-like_C_sf"/>
</dbReference>
<dbReference type="EMBL" id="AP011803">
    <property type="protein sequence ID" value="BAL59664.1"/>
    <property type="molecule type" value="Genomic_DNA"/>
</dbReference>
<keyword evidence="3" id="KW-0460">Magnesium</keyword>
<dbReference type="InterPro" id="IPR013342">
    <property type="entry name" value="Mandelate_racemase_C"/>
</dbReference>
<dbReference type="Gene3D" id="3.20.20.120">
    <property type="entry name" value="Enolase-like C-terminal domain"/>
    <property type="match status" value="1"/>
</dbReference>
<dbReference type="PANTHER" id="PTHR13794">
    <property type="entry name" value="ENOLASE SUPERFAMILY, MANDELATE RACEMASE"/>
    <property type="match status" value="1"/>
</dbReference>
<dbReference type="CDD" id="cd03316">
    <property type="entry name" value="MR_like"/>
    <property type="match status" value="1"/>
</dbReference>
<evidence type="ECO:0000256" key="1">
    <source>
        <dbReference type="ARBA" id="ARBA00001946"/>
    </source>
</evidence>
<dbReference type="InterPro" id="IPR029017">
    <property type="entry name" value="Enolase-like_N"/>
</dbReference>
<dbReference type="PANTHER" id="PTHR13794:SF58">
    <property type="entry name" value="MITOCHONDRIAL ENOLASE SUPERFAMILY MEMBER 1"/>
    <property type="match status" value="1"/>
</dbReference>
<dbReference type="Gene3D" id="3.30.390.10">
    <property type="entry name" value="Enolase-like, N-terminal domain"/>
    <property type="match status" value="1"/>
</dbReference>
<comment type="cofactor">
    <cofactor evidence="1">
        <name>Mg(2+)</name>
        <dbReference type="ChEBI" id="CHEBI:18420"/>
    </cofactor>
</comment>
<dbReference type="InterPro" id="IPR013341">
    <property type="entry name" value="Mandelate_racemase_N_dom"/>
</dbReference>
<protein>
    <submittedName>
        <fullName evidence="5">Galactonate dehydratase</fullName>
    </submittedName>
</protein>
<reference evidence="5" key="2">
    <citation type="journal article" date="2012" name="PLoS ONE">
        <title>A Deeply Branching Thermophilic Bacterium with an Ancient Acetyl-CoA Pathway Dominates a Subsurface Ecosystem.</title>
        <authorList>
            <person name="Takami H."/>
            <person name="Noguchi H."/>
            <person name="Takaki Y."/>
            <person name="Uchiyama I."/>
            <person name="Toyoda A."/>
            <person name="Nishi S."/>
            <person name="Chee G.-J."/>
            <person name="Arai W."/>
            <person name="Nunoura T."/>
            <person name="Itoh T."/>
            <person name="Hattori M."/>
            <person name="Takai K."/>
        </authorList>
    </citation>
    <scope>NUCLEOTIDE SEQUENCE</scope>
</reference>
<dbReference type="SUPFAM" id="SSF54826">
    <property type="entry name" value="Enolase N-terminal domain-like"/>
    <property type="match status" value="1"/>
</dbReference>
<evidence type="ECO:0000259" key="4">
    <source>
        <dbReference type="SMART" id="SM00922"/>
    </source>
</evidence>
<dbReference type="SFLD" id="SFLDG00179">
    <property type="entry name" value="mandelate_racemase"/>
    <property type="match status" value="1"/>
</dbReference>
<gene>
    <name evidence="5" type="ORF">HGMM_OP4C300</name>
</gene>
<dbReference type="Pfam" id="PF02746">
    <property type="entry name" value="MR_MLE_N"/>
    <property type="match status" value="1"/>
</dbReference>
<dbReference type="InterPro" id="IPR029065">
    <property type="entry name" value="Enolase_C-like"/>
</dbReference>
<sequence>MRITGVTVKLLEYPLEQSFYPAWLPGYPQAFHRVNLVILETDEGIKGYSAGFAFGQEGLKLGELLAPFLLGRDPFNVEEIIKILRSATFLGLRLWYVEPALWDIIGKALNVPVYKLLGGYQERIKAYASTGELKGVEERLEYIEQIQKLGFRAVKLRFHSLDWREDVDVKVARAVREHFPKIELIVDANMGWRVAGLGEAPHWDLATAQRVAEELKELGVLWLEEPLDKHDYRGYRLLRQRVGIALAGGEMNSDLHEFRELILNQSLDILQPDATLSGGILTAKKIAAIAEAFGLRIAPHTWTNGLGLAANLHVMGACPNCEWAEFPYEPPGWTPQARDFFLKKPLMIDPDGYISVPSGPGLGVELDDEALVRYAKG</sequence>
<dbReference type="Pfam" id="PF13378">
    <property type="entry name" value="MR_MLE_C"/>
    <property type="match status" value="1"/>
</dbReference>
<dbReference type="SFLD" id="SFLDS00001">
    <property type="entry name" value="Enolase"/>
    <property type="match status" value="1"/>
</dbReference>
<feature type="domain" description="Mandelate racemase/muconate lactonizing enzyme C-terminal" evidence="4">
    <location>
        <begin position="136"/>
        <end position="245"/>
    </location>
</feature>
<reference evidence="5" key="1">
    <citation type="journal article" date="2005" name="Environ. Microbiol.">
        <title>Genetic and functional properties of uncultivated thermophilic crenarchaeotes from a subsurface gold mine as revealed by analysis of genome fragments.</title>
        <authorList>
            <person name="Nunoura T."/>
            <person name="Hirayama H."/>
            <person name="Takami H."/>
            <person name="Oida H."/>
            <person name="Nishi S."/>
            <person name="Shimamura S."/>
            <person name="Suzuki Y."/>
            <person name="Inagaki F."/>
            <person name="Takai K."/>
            <person name="Nealson K.H."/>
            <person name="Horikoshi K."/>
        </authorList>
    </citation>
    <scope>NUCLEOTIDE SEQUENCE</scope>
</reference>
<dbReference type="GO" id="GO:0016052">
    <property type="term" value="P:carbohydrate catabolic process"/>
    <property type="evidence" value="ECO:0007669"/>
    <property type="project" value="TreeGrafter"/>
</dbReference>
<dbReference type="GO" id="GO:0016836">
    <property type="term" value="F:hydro-lyase activity"/>
    <property type="evidence" value="ECO:0007669"/>
    <property type="project" value="TreeGrafter"/>
</dbReference>
<evidence type="ECO:0000313" key="5">
    <source>
        <dbReference type="EMBL" id="BAL59664.1"/>
    </source>
</evidence>
<accession>H5SVN5</accession>
<proteinExistence type="predicted"/>
<name>H5SVN5_ACEAU</name>
<dbReference type="AlphaFoldDB" id="H5SVN5"/>
<dbReference type="SUPFAM" id="SSF51604">
    <property type="entry name" value="Enolase C-terminal domain-like"/>
    <property type="match status" value="1"/>
</dbReference>
<dbReference type="InterPro" id="IPR046945">
    <property type="entry name" value="RHMD-like"/>
</dbReference>
<organism evidence="5">
    <name type="scientific">Acetithermum autotrophicum</name>
    <dbReference type="NCBI Taxonomy" id="1446466"/>
    <lineage>
        <taxon>Bacteria</taxon>
        <taxon>Candidatus Bipolaricaulota</taxon>
        <taxon>Candidatus Acetithermum</taxon>
    </lineage>
</organism>
<evidence type="ECO:0000256" key="3">
    <source>
        <dbReference type="ARBA" id="ARBA00022842"/>
    </source>
</evidence>
<dbReference type="GO" id="GO:0000287">
    <property type="term" value="F:magnesium ion binding"/>
    <property type="evidence" value="ECO:0007669"/>
    <property type="project" value="TreeGrafter"/>
</dbReference>
<keyword evidence="2" id="KW-0479">Metal-binding</keyword>
<dbReference type="SMART" id="SM00922">
    <property type="entry name" value="MR_MLE"/>
    <property type="match status" value="1"/>
</dbReference>